<accession>A0A4Y2TY81</accession>
<organism evidence="1 2">
    <name type="scientific">Araneus ventricosus</name>
    <name type="common">Orbweaver spider</name>
    <name type="synonym">Epeira ventricosa</name>
    <dbReference type="NCBI Taxonomy" id="182803"/>
    <lineage>
        <taxon>Eukaryota</taxon>
        <taxon>Metazoa</taxon>
        <taxon>Ecdysozoa</taxon>
        <taxon>Arthropoda</taxon>
        <taxon>Chelicerata</taxon>
        <taxon>Arachnida</taxon>
        <taxon>Araneae</taxon>
        <taxon>Araneomorphae</taxon>
        <taxon>Entelegynae</taxon>
        <taxon>Araneoidea</taxon>
        <taxon>Araneidae</taxon>
        <taxon>Araneus</taxon>
    </lineage>
</organism>
<dbReference type="SUPFAM" id="SSF53098">
    <property type="entry name" value="Ribonuclease H-like"/>
    <property type="match status" value="1"/>
</dbReference>
<evidence type="ECO:0000313" key="1">
    <source>
        <dbReference type="EMBL" id="GBO04380.1"/>
    </source>
</evidence>
<dbReference type="AlphaFoldDB" id="A0A4Y2TY81"/>
<dbReference type="InterPro" id="IPR012337">
    <property type="entry name" value="RNaseH-like_sf"/>
</dbReference>
<evidence type="ECO:0008006" key="3">
    <source>
        <dbReference type="Google" id="ProtNLM"/>
    </source>
</evidence>
<dbReference type="Gene3D" id="3.30.420.10">
    <property type="entry name" value="Ribonuclease H-like superfamily/Ribonuclease H"/>
    <property type="match status" value="1"/>
</dbReference>
<comment type="caution">
    <text evidence="1">The sequence shown here is derived from an EMBL/GenBank/DDBJ whole genome shotgun (WGS) entry which is preliminary data.</text>
</comment>
<evidence type="ECO:0000313" key="2">
    <source>
        <dbReference type="Proteomes" id="UP000499080"/>
    </source>
</evidence>
<proteinExistence type="predicted"/>
<protein>
    <recommendedName>
        <fullName evidence="3">RNase H type-1 domain-containing protein</fullName>
    </recommendedName>
</protein>
<keyword evidence="2" id="KW-1185">Reference proteome</keyword>
<sequence length="195" mass="22519">MDSLGQPKCYQISGWTSNIWRDWRGMDIFNKLRTLCNTCVLHLQWIPSHANLKYKDSADSLAKEGPGAAIRFKGVTKGQTALARLSSGHLKTHRFSRGDKKFNICTKCNMIDATPQHLLDCVALVYDDLLKRPEFVLEGERSHGYDLIQIRRISKKKKRQTYGNLDHLLHVVHYRKYCWRISADPKLMSMLMGLQ</sequence>
<dbReference type="InterPro" id="IPR036397">
    <property type="entry name" value="RNaseH_sf"/>
</dbReference>
<dbReference type="GO" id="GO:0003676">
    <property type="term" value="F:nucleic acid binding"/>
    <property type="evidence" value="ECO:0007669"/>
    <property type="project" value="InterPro"/>
</dbReference>
<dbReference type="Proteomes" id="UP000499080">
    <property type="component" value="Unassembled WGS sequence"/>
</dbReference>
<reference evidence="1 2" key="1">
    <citation type="journal article" date="2019" name="Sci. Rep.">
        <title>Orb-weaving spider Araneus ventricosus genome elucidates the spidroin gene catalogue.</title>
        <authorList>
            <person name="Kono N."/>
            <person name="Nakamura H."/>
            <person name="Ohtoshi R."/>
            <person name="Moran D.A.P."/>
            <person name="Shinohara A."/>
            <person name="Yoshida Y."/>
            <person name="Fujiwara M."/>
            <person name="Mori M."/>
            <person name="Tomita M."/>
            <person name="Arakawa K."/>
        </authorList>
    </citation>
    <scope>NUCLEOTIDE SEQUENCE [LARGE SCALE GENOMIC DNA]</scope>
</reference>
<dbReference type="EMBL" id="BGPR01031361">
    <property type="protein sequence ID" value="GBO04380.1"/>
    <property type="molecule type" value="Genomic_DNA"/>
</dbReference>
<gene>
    <name evidence="1" type="ORF">AVEN_263118_1</name>
</gene>
<name>A0A4Y2TY81_ARAVE</name>